<protein>
    <submittedName>
        <fullName evidence="2">DUF1653 domain-containing protein</fullName>
    </submittedName>
</protein>
<keyword evidence="3" id="KW-1185">Reference proteome</keyword>
<dbReference type="Proteomes" id="UP001164187">
    <property type="component" value="Chromosome"/>
</dbReference>
<proteinExistence type="predicted"/>
<evidence type="ECO:0000313" key="3">
    <source>
        <dbReference type="Proteomes" id="UP001164187"/>
    </source>
</evidence>
<dbReference type="InterPro" id="IPR023387">
    <property type="entry name" value="DUF1653-like_dom"/>
</dbReference>
<gene>
    <name evidence="2" type="ORF">O0R46_04630</name>
</gene>
<dbReference type="EMBL" id="CP114052">
    <property type="protein sequence ID" value="WAW15742.1"/>
    <property type="molecule type" value="Genomic_DNA"/>
</dbReference>
<name>A0ABY7JVK8_9FIRM</name>
<dbReference type="Pfam" id="PF07866">
    <property type="entry name" value="DUF1653"/>
    <property type="match status" value="1"/>
</dbReference>
<evidence type="ECO:0000259" key="1">
    <source>
        <dbReference type="Pfam" id="PF07866"/>
    </source>
</evidence>
<feature type="domain" description="DUF1653" evidence="1">
    <location>
        <begin position="9"/>
        <end position="72"/>
    </location>
</feature>
<sequence>MREIIKGQYYRHFKKKYYKIICIAKHTESNEKLVIYQALYGNNTISARPFDMFVSKVDRNKYPDVEQEYRFEKVEYKEVQDNIYK</sequence>
<evidence type="ECO:0000313" key="2">
    <source>
        <dbReference type="EMBL" id="WAW15742.1"/>
    </source>
</evidence>
<dbReference type="RefSeq" id="WP_269312421.1">
    <property type="nucleotide sequence ID" value="NZ_CP114052.1"/>
</dbReference>
<reference evidence="2" key="1">
    <citation type="submission" date="2022-12" db="EMBL/GenBank/DDBJ databases">
        <title>Peptostreptococcus.</title>
        <authorList>
            <person name="Lee S.H."/>
        </authorList>
    </citation>
    <scope>NUCLEOTIDE SEQUENCE</scope>
    <source>
        <strain evidence="2">CBA3647</strain>
    </source>
</reference>
<dbReference type="InterPro" id="IPR037135">
    <property type="entry name" value="DUF1653-like_dom_sf"/>
</dbReference>
<organism evidence="2 3">
    <name type="scientific">Peptostreptococcus equinus</name>
    <dbReference type="NCBI Taxonomy" id="3003601"/>
    <lineage>
        <taxon>Bacteria</taxon>
        <taxon>Bacillati</taxon>
        <taxon>Bacillota</taxon>
        <taxon>Clostridia</taxon>
        <taxon>Peptostreptococcales</taxon>
        <taxon>Peptostreptococcaceae</taxon>
        <taxon>Peptostreptococcus</taxon>
    </lineage>
</organism>
<dbReference type="Gene3D" id="2.30.30.320">
    <property type="entry name" value="DUF1653-like domain"/>
    <property type="match status" value="1"/>
</dbReference>
<accession>A0ABY7JVK8</accession>